<evidence type="ECO:0000259" key="12">
    <source>
        <dbReference type="Pfam" id="PF12693"/>
    </source>
</evidence>
<dbReference type="EMBL" id="JABXRP010000001">
    <property type="protein sequence ID" value="MBA8077199.1"/>
    <property type="molecule type" value="Genomic_DNA"/>
</dbReference>
<dbReference type="Pfam" id="PF05134">
    <property type="entry name" value="T2SSL"/>
    <property type="match status" value="1"/>
</dbReference>
<comment type="similarity">
    <text evidence="2 10">Belongs to the GSP L family.</text>
</comment>
<dbReference type="GO" id="GO:0015627">
    <property type="term" value="C:type II protein secretion system complex"/>
    <property type="evidence" value="ECO:0007669"/>
    <property type="project" value="InterPro"/>
</dbReference>
<keyword evidence="3 10" id="KW-0813">Transport</keyword>
<dbReference type="SUPFAM" id="SSF53067">
    <property type="entry name" value="Actin-like ATPase domain"/>
    <property type="match status" value="1"/>
</dbReference>
<proteinExistence type="inferred from homology"/>
<evidence type="ECO:0000256" key="1">
    <source>
        <dbReference type="ARBA" id="ARBA00004377"/>
    </source>
</evidence>
<dbReference type="InterPro" id="IPR007812">
    <property type="entry name" value="T2SS_protein-GspL"/>
</dbReference>
<dbReference type="Gene3D" id="3.30.420.380">
    <property type="match status" value="1"/>
</dbReference>
<dbReference type="Pfam" id="PF12693">
    <property type="entry name" value="GspL_C"/>
    <property type="match status" value="1"/>
</dbReference>
<dbReference type="Gene3D" id="3.30.1360.100">
    <property type="entry name" value="General secretion pathway protein M, EpsM"/>
    <property type="match status" value="1"/>
</dbReference>
<dbReference type="PIRSF" id="PIRSF015761">
    <property type="entry name" value="Protein_L"/>
    <property type="match status" value="1"/>
</dbReference>
<feature type="domain" description="GspL cytoplasmic actin-ATPase-like" evidence="11">
    <location>
        <begin position="5"/>
        <end position="224"/>
    </location>
</feature>
<evidence type="ECO:0000256" key="8">
    <source>
        <dbReference type="ARBA" id="ARBA00022989"/>
    </source>
</evidence>
<accession>A0A7W3CAA0</accession>
<dbReference type="CDD" id="cd24017">
    <property type="entry name" value="ASKHA_T2SSL_N"/>
    <property type="match status" value="1"/>
</dbReference>
<dbReference type="InterPro" id="IPR024230">
    <property type="entry name" value="GspL_cyto_dom"/>
</dbReference>
<dbReference type="Proteomes" id="UP000533461">
    <property type="component" value="Unassembled WGS sequence"/>
</dbReference>
<keyword evidence="7 10" id="KW-0653">Protein transport</keyword>
<dbReference type="InterPro" id="IPR043129">
    <property type="entry name" value="ATPase_NBD"/>
</dbReference>
<reference evidence="13 14" key="1">
    <citation type="submission" date="2020-06" db="EMBL/GenBank/DDBJ databases">
        <title>REHAB project genomes.</title>
        <authorList>
            <person name="Shaw L.P."/>
        </authorList>
    </citation>
    <scope>NUCLEOTIDE SEQUENCE [LARGE SCALE GENOMIC DNA]</scope>
    <source>
        <strain evidence="13 14">RHBSTW-00074</strain>
    </source>
</reference>
<feature type="domain" description="GspL periplasmic" evidence="12">
    <location>
        <begin position="240"/>
        <end position="369"/>
    </location>
</feature>
<evidence type="ECO:0000256" key="7">
    <source>
        <dbReference type="ARBA" id="ARBA00022927"/>
    </source>
</evidence>
<evidence type="ECO:0000313" key="13">
    <source>
        <dbReference type="EMBL" id="MBA8077199.1"/>
    </source>
</evidence>
<evidence type="ECO:0000256" key="4">
    <source>
        <dbReference type="ARBA" id="ARBA00022475"/>
    </source>
</evidence>
<dbReference type="Gene3D" id="3.30.420.370">
    <property type="match status" value="1"/>
</dbReference>
<dbReference type="AlphaFoldDB" id="A0A7W3CAA0"/>
<name>A0A7W3CAA0_ENTAS</name>
<gene>
    <name evidence="13" type="ORF">HV056_11670</name>
</gene>
<dbReference type="RefSeq" id="WP_182383231.1">
    <property type="nucleotide sequence ID" value="NZ_JABXQT010000001.1"/>
</dbReference>
<protein>
    <recommendedName>
        <fullName evidence="10">Type II secretion system protein L</fullName>
        <shortName evidence="10">T2SS protein L</shortName>
    </recommendedName>
</protein>
<evidence type="ECO:0000256" key="5">
    <source>
        <dbReference type="ARBA" id="ARBA00022519"/>
    </source>
</evidence>
<evidence type="ECO:0000256" key="10">
    <source>
        <dbReference type="PIRNR" id="PIRNR015761"/>
    </source>
</evidence>
<evidence type="ECO:0000256" key="6">
    <source>
        <dbReference type="ARBA" id="ARBA00022692"/>
    </source>
</evidence>
<dbReference type="GO" id="GO:0015628">
    <property type="term" value="P:protein secretion by the type II secretion system"/>
    <property type="evidence" value="ECO:0007669"/>
    <property type="project" value="InterPro"/>
</dbReference>
<evidence type="ECO:0000256" key="3">
    <source>
        <dbReference type="ARBA" id="ARBA00022448"/>
    </source>
</evidence>
<comment type="caution">
    <text evidence="13">The sequence shown here is derived from an EMBL/GenBank/DDBJ whole genome shotgun (WGS) entry which is preliminary data.</text>
</comment>
<evidence type="ECO:0000256" key="9">
    <source>
        <dbReference type="ARBA" id="ARBA00023136"/>
    </source>
</evidence>
<evidence type="ECO:0000313" key="14">
    <source>
        <dbReference type="Proteomes" id="UP000533461"/>
    </source>
</evidence>
<comment type="subcellular location">
    <subcellularLocation>
        <location evidence="1">Cell inner membrane</location>
        <topology evidence="1">Single-pass membrane protein</topology>
    </subcellularLocation>
</comment>
<keyword evidence="9" id="KW-0472">Membrane</keyword>
<evidence type="ECO:0000256" key="2">
    <source>
        <dbReference type="ARBA" id="ARBA00005318"/>
    </source>
</evidence>
<evidence type="ECO:0000259" key="11">
    <source>
        <dbReference type="Pfam" id="PF05134"/>
    </source>
</evidence>
<keyword evidence="6" id="KW-0812">Transmembrane</keyword>
<dbReference type="NCBIfam" id="TIGR01709">
    <property type="entry name" value="typeII_sec_gspL"/>
    <property type="match status" value="1"/>
</dbReference>
<dbReference type="GO" id="GO:0005886">
    <property type="term" value="C:plasma membrane"/>
    <property type="evidence" value="ECO:0007669"/>
    <property type="project" value="UniProtKB-SubCell"/>
</dbReference>
<keyword evidence="5" id="KW-0997">Cell inner membrane</keyword>
<dbReference type="InterPro" id="IPR025691">
    <property type="entry name" value="GspL_pp_dom"/>
</dbReference>
<keyword evidence="8" id="KW-1133">Transmembrane helix</keyword>
<sequence length="381" mass="42691">MKKVLFIRPDTREDGKIWWCESGNDRVEYLTGWSALSELSCHPLSQQVCLLLPASETIFRHFTLPKKGLSAQTAQFSWMTEETLLGEVDTLHWTVLNKKGAEVDAVAIDAERLRHWLELFAQAGLAVAQALPDAWLLPVSEGGTTLVSLEESYWLRFSPGSAGEADTVLLPLLLSKCRAGEVCCYGDAPQEVQVDERLAWQHPLVLIQPQWQGCRINMLHGEFSGRSASGPRFRHAKTALAAAALLCVGLLIGPRVGMAWMLTHQQNEIHREMTTVAQHYFPTLRQTSNLKYYVGQNISKAKKGIFLQLEALNQIRQSLPSLEINNVEYDETQNQLTLNVKSMDKQTLQDFVARSAETFEFTMQPISGEAPYTAIITGSYK</sequence>
<dbReference type="GO" id="GO:0009276">
    <property type="term" value="C:Gram-negative-bacterium-type cell wall"/>
    <property type="evidence" value="ECO:0007669"/>
    <property type="project" value="InterPro"/>
</dbReference>
<comment type="function">
    <text evidence="10">Inner membrane component of the type II secretion system required for the energy-dependent secretion of extracellular factors such as proteases and toxins from the periplasm.</text>
</comment>
<organism evidence="13 14">
    <name type="scientific">Enterobacter asburiae</name>
    <dbReference type="NCBI Taxonomy" id="61645"/>
    <lineage>
        <taxon>Bacteria</taxon>
        <taxon>Pseudomonadati</taxon>
        <taxon>Pseudomonadota</taxon>
        <taxon>Gammaproteobacteria</taxon>
        <taxon>Enterobacterales</taxon>
        <taxon>Enterobacteriaceae</taxon>
        <taxon>Enterobacter</taxon>
        <taxon>Enterobacter cloacae complex</taxon>
    </lineage>
</organism>
<keyword evidence="4" id="KW-1003">Cell membrane</keyword>